<sequence length="111" mass="12820">MYRNRKTQTSRRESLSLPSSLRFSTSIASFCFFTIYIPWQGKQNALISNSISGCFHSLASTDSLQRTKVHQPKEFSFTFCPIHYYSVCDVSRDISFLWFIVIVTSLVAWTT</sequence>
<comment type="caution">
    <text evidence="2">The sequence shown here is derived from an EMBL/GenBank/DDBJ whole genome shotgun (WGS) entry which is preliminary data.</text>
</comment>
<evidence type="ECO:0000313" key="3">
    <source>
        <dbReference type="Proteomes" id="UP001249851"/>
    </source>
</evidence>
<reference evidence="2" key="2">
    <citation type="journal article" date="2023" name="Science">
        <title>Genomic signatures of disease resistance in endangered staghorn corals.</title>
        <authorList>
            <person name="Vollmer S.V."/>
            <person name="Selwyn J.D."/>
            <person name="Despard B.A."/>
            <person name="Roesel C.L."/>
        </authorList>
    </citation>
    <scope>NUCLEOTIDE SEQUENCE</scope>
    <source>
        <strain evidence="2">K2</strain>
    </source>
</reference>
<dbReference type="AlphaFoldDB" id="A0AAD9Q8Z6"/>
<feature type="transmembrane region" description="Helical" evidence="1">
    <location>
        <begin position="94"/>
        <end position="110"/>
    </location>
</feature>
<keyword evidence="3" id="KW-1185">Reference proteome</keyword>
<protein>
    <submittedName>
        <fullName evidence="2">Uncharacterized protein</fullName>
    </submittedName>
</protein>
<dbReference type="Proteomes" id="UP001249851">
    <property type="component" value="Unassembled WGS sequence"/>
</dbReference>
<keyword evidence="1" id="KW-0812">Transmembrane</keyword>
<reference evidence="2" key="1">
    <citation type="journal article" date="2023" name="G3 (Bethesda)">
        <title>Whole genome assembly and annotation of the endangered Caribbean coral Acropora cervicornis.</title>
        <authorList>
            <person name="Selwyn J.D."/>
            <person name="Vollmer S.V."/>
        </authorList>
    </citation>
    <scope>NUCLEOTIDE SEQUENCE</scope>
    <source>
        <strain evidence="2">K2</strain>
    </source>
</reference>
<evidence type="ECO:0000256" key="1">
    <source>
        <dbReference type="SAM" id="Phobius"/>
    </source>
</evidence>
<gene>
    <name evidence="2" type="ORF">P5673_021428</name>
</gene>
<keyword evidence="1" id="KW-0472">Membrane</keyword>
<dbReference type="EMBL" id="JARQWQ010000055">
    <property type="protein sequence ID" value="KAK2556525.1"/>
    <property type="molecule type" value="Genomic_DNA"/>
</dbReference>
<organism evidence="2 3">
    <name type="scientific">Acropora cervicornis</name>
    <name type="common">Staghorn coral</name>
    <dbReference type="NCBI Taxonomy" id="6130"/>
    <lineage>
        <taxon>Eukaryota</taxon>
        <taxon>Metazoa</taxon>
        <taxon>Cnidaria</taxon>
        <taxon>Anthozoa</taxon>
        <taxon>Hexacorallia</taxon>
        <taxon>Scleractinia</taxon>
        <taxon>Astrocoeniina</taxon>
        <taxon>Acroporidae</taxon>
        <taxon>Acropora</taxon>
    </lineage>
</organism>
<name>A0AAD9Q8Z6_ACRCE</name>
<keyword evidence="1" id="KW-1133">Transmembrane helix</keyword>
<feature type="transmembrane region" description="Helical" evidence="1">
    <location>
        <begin position="21"/>
        <end position="39"/>
    </location>
</feature>
<evidence type="ECO:0000313" key="2">
    <source>
        <dbReference type="EMBL" id="KAK2556525.1"/>
    </source>
</evidence>
<proteinExistence type="predicted"/>
<accession>A0AAD9Q8Z6</accession>